<evidence type="ECO:0000313" key="2">
    <source>
        <dbReference type="Proteomes" id="UP001056120"/>
    </source>
</evidence>
<gene>
    <name evidence="1" type="ORF">L1987_36963</name>
</gene>
<reference evidence="1 2" key="2">
    <citation type="journal article" date="2022" name="Mol. Ecol. Resour.">
        <title>The genomes of chicory, endive, great burdock and yacon provide insights into Asteraceae paleo-polyploidization history and plant inulin production.</title>
        <authorList>
            <person name="Fan W."/>
            <person name="Wang S."/>
            <person name="Wang H."/>
            <person name="Wang A."/>
            <person name="Jiang F."/>
            <person name="Liu H."/>
            <person name="Zhao H."/>
            <person name="Xu D."/>
            <person name="Zhang Y."/>
        </authorList>
    </citation>
    <scope>NUCLEOTIDE SEQUENCE [LARGE SCALE GENOMIC DNA]</scope>
    <source>
        <strain evidence="2">cv. Yunnan</strain>
        <tissue evidence="1">Leaves</tissue>
    </source>
</reference>
<accession>A0ACB9HEM3</accession>
<dbReference type="Proteomes" id="UP001056120">
    <property type="component" value="Linkage Group LG12"/>
</dbReference>
<keyword evidence="2" id="KW-1185">Reference proteome</keyword>
<reference evidence="2" key="1">
    <citation type="journal article" date="2022" name="Mol. Ecol. Resour.">
        <title>The genomes of chicory, endive, great burdock and yacon provide insights into Asteraceae palaeo-polyploidization history and plant inulin production.</title>
        <authorList>
            <person name="Fan W."/>
            <person name="Wang S."/>
            <person name="Wang H."/>
            <person name="Wang A."/>
            <person name="Jiang F."/>
            <person name="Liu H."/>
            <person name="Zhao H."/>
            <person name="Xu D."/>
            <person name="Zhang Y."/>
        </authorList>
    </citation>
    <scope>NUCLEOTIDE SEQUENCE [LARGE SCALE GENOMIC DNA]</scope>
    <source>
        <strain evidence="2">cv. Yunnan</strain>
    </source>
</reference>
<protein>
    <submittedName>
        <fullName evidence="1">Uncharacterized protein</fullName>
    </submittedName>
</protein>
<evidence type="ECO:0000313" key="1">
    <source>
        <dbReference type="EMBL" id="KAI3794334.1"/>
    </source>
</evidence>
<comment type="caution">
    <text evidence="1">The sequence shown here is derived from an EMBL/GenBank/DDBJ whole genome shotgun (WGS) entry which is preliminary data.</text>
</comment>
<dbReference type="EMBL" id="CM042029">
    <property type="protein sequence ID" value="KAI3794334.1"/>
    <property type="molecule type" value="Genomic_DNA"/>
</dbReference>
<organism evidence="1 2">
    <name type="scientific">Smallanthus sonchifolius</name>
    <dbReference type="NCBI Taxonomy" id="185202"/>
    <lineage>
        <taxon>Eukaryota</taxon>
        <taxon>Viridiplantae</taxon>
        <taxon>Streptophyta</taxon>
        <taxon>Embryophyta</taxon>
        <taxon>Tracheophyta</taxon>
        <taxon>Spermatophyta</taxon>
        <taxon>Magnoliopsida</taxon>
        <taxon>eudicotyledons</taxon>
        <taxon>Gunneridae</taxon>
        <taxon>Pentapetalae</taxon>
        <taxon>asterids</taxon>
        <taxon>campanulids</taxon>
        <taxon>Asterales</taxon>
        <taxon>Asteraceae</taxon>
        <taxon>Asteroideae</taxon>
        <taxon>Heliantheae alliance</taxon>
        <taxon>Millerieae</taxon>
        <taxon>Smallanthus</taxon>
    </lineage>
</organism>
<name>A0ACB9HEM3_9ASTR</name>
<sequence length="200" mass="22517">MSTMYASVTLNVKFCNSTEDLSDADVMYILPQPAAESKSCMLGLSLWKQSSYCIQQWRNYNVVIINEQIESRTTKLGIASPEPCVDFEIVSSCSEQNKHKEDCFLVVGKSGHVYLYDDFSIEKYLLQSQSRSPSSLPKEVKVRLQYSDSCITVANFITDNPCMVSSADEGVKKIPARIIPFEGNINKRPCAFSFKTEFLT</sequence>
<proteinExistence type="predicted"/>